<evidence type="ECO:0000313" key="9">
    <source>
        <dbReference type="EMBL" id="SIR58289.1"/>
    </source>
</evidence>
<organism evidence="9 10">
    <name type="scientific">Haladaptatus litoreus</name>
    <dbReference type="NCBI Taxonomy" id="553468"/>
    <lineage>
        <taxon>Archaea</taxon>
        <taxon>Methanobacteriati</taxon>
        <taxon>Methanobacteriota</taxon>
        <taxon>Stenosarchaea group</taxon>
        <taxon>Halobacteria</taxon>
        <taxon>Halobacteriales</taxon>
        <taxon>Haladaptataceae</taxon>
        <taxon>Haladaptatus</taxon>
    </lineage>
</organism>
<dbReference type="PROSITE" id="PS50928">
    <property type="entry name" value="ABC_TM1"/>
    <property type="match status" value="1"/>
</dbReference>
<dbReference type="GO" id="GO:0005886">
    <property type="term" value="C:plasma membrane"/>
    <property type="evidence" value="ECO:0007669"/>
    <property type="project" value="UniProtKB-SubCell"/>
</dbReference>
<dbReference type="PANTHER" id="PTHR43386">
    <property type="entry name" value="OLIGOPEPTIDE TRANSPORT SYSTEM PERMEASE PROTEIN APPC"/>
    <property type="match status" value="1"/>
</dbReference>
<dbReference type="InterPro" id="IPR035906">
    <property type="entry name" value="MetI-like_sf"/>
</dbReference>
<evidence type="ECO:0000256" key="4">
    <source>
        <dbReference type="ARBA" id="ARBA00022692"/>
    </source>
</evidence>
<evidence type="ECO:0000256" key="6">
    <source>
        <dbReference type="ARBA" id="ARBA00023136"/>
    </source>
</evidence>
<gene>
    <name evidence="9" type="ORF">SAMN05421858_2948</name>
</gene>
<keyword evidence="3" id="KW-1003">Cell membrane</keyword>
<dbReference type="OrthoDB" id="312811at2157"/>
<accession>A0A1N7C3X0</accession>
<evidence type="ECO:0000256" key="1">
    <source>
        <dbReference type="ARBA" id="ARBA00004651"/>
    </source>
</evidence>
<evidence type="ECO:0000259" key="8">
    <source>
        <dbReference type="PROSITE" id="PS50928"/>
    </source>
</evidence>
<comment type="subcellular location">
    <subcellularLocation>
        <location evidence="1 7">Cell membrane</location>
        <topology evidence="1 7">Multi-pass membrane protein</topology>
    </subcellularLocation>
</comment>
<dbReference type="Gene3D" id="1.10.3720.10">
    <property type="entry name" value="MetI-like"/>
    <property type="match status" value="1"/>
</dbReference>
<dbReference type="Pfam" id="PF12911">
    <property type="entry name" value="OppC_N"/>
    <property type="match status" value="1"/>
</dbReference>
<keyword evidence="6 7" id="KW-0472">Membrane</keyword>
<dbReference type="EMBL" id="FTNO01000002">
    <property type="protein sequence ID" value="SIR58289.1"/>
    <property type="molecule type" value="Genomic_DNA"/>
</dbReference>
<protein>
    <submittedName>
        <fullName evidence="9">Peptide/nickel transport system permease protein</fullName>
    </submittedName>
</protein>
<dbReference type="SUPFAM" id="SSF161098">
    <property type="entry name" value="MetI-like"/>
    <property type="match status" value="1"/>
</dbReference>
<dbReference type="CDD" id="cd06261">
    <property type="entry name" value="TM_PBP2"/>
    <property type="match status" value="1"/>
</dbReference>
<reference evidence="10" key="1">
    <citation type="submission" date="2017-01" db="EMBL/GenBank/DDBJ databases">
        <authorList>
            <person name="Varghese N."/>
            <person name="Submissions S."/>
        </authorList>
    </citation>
    <scope>NUCLEOTIDE SEQUENCE [LARGE SCALE GENOMIC DNA]</scope>
    <source>
        <strain evidence="10">CGMCC 1.7737</strain>
    </source>
</reference>
<keyword evidence="5 7" id="KW-1133">Transmembrane helix</keyword>
<proteinExistence type="inferred from homology"/>
<sequence>MATSHDTFDAIDWDEYTTASRSLSWRTKLFSLVATVLLLGFLYDVFVLPDDNPIIWEWNVTALDWLFMLSLSVFAFYVLAPLYLNRELTRERWQQLRTNRVAVASLCYLVVFFIGGLFGPMVHEPLTDAIASADDFAYGMAPYQPPVGFSAPYYGIGITHCVGDISNNACHGSFIHPFGTTSSGEDLFLKILQGMRIALQVTLITATLIAPLATGVGIVAAYFGGSVDEMLMRYVDIQQAIPPLFVFLFLEALYGGSILLMIGVFGLLSWGSTARLVRSEALQKRELGYIRAARNAGSSRLKIIRQHILPNVSSTVLVAITLQIPTLLLIEAMLGYFQLHGPGQNSWGYLIYAAFLSDFHPTLLWWAEVIPVVFLMLTVASFNFLGDALREILDPRTREGL</sequence>
<feature type="transmembrane region" description="Helical" evidence="7">
    <location>
        <begin position="29"/>
        <end position="48"/>
    </location>
</feature>
<dbReference type="InterPro" id="IPR050366">
    <property type="entry name" value="BP-dependent_transpt_permease"/>
</dbReference>
<evidence type="ECO:0000256" key="3">
    <source>
        <dbReference type="ARBA" id="ARBA00022475"/>
    </source>
</evidence>
<comment type="similarity">
    <text evidence="7">Belongs to the binding-protein-dependent transport system permease family.</text>
</comment>
<evidence type="ECO:0000313" key="10">
    <source>
        <dbReference type="Proteomes" id="UP000186914"/>
    </source>
</evidence>
<feature type="transmembrane region" description="Helical" evidence="7">
    <location>
        <begin position="197"/>
        <end position="223"/>
    </location>
</feature>
<dbReference type="InterPro" id="IPR025966">
    <property type="entry name" value="OppC_N"/>
</dbReference>
<dbReference type="PANTHER" id="PTHR43386:SF1">
    <property type="entry name" value="D,D-DIPEPTIDE TRANSPORT SYSTEM PERMEASE PROTEIN DDPC-RELATED"/>
    <property type="match status" value="1"/>
</dbReference>
<keyword evidence="10" id="KW-1185">Reference proteome</keyword>
<dbReference type="AlphaFoldDB" id="A0A1N7C3X0"/>
<evidence type="ECO:0000256" key="2">
    <source>
        <dbReference type="ARBA" id="ARBA00022448"/>
    </source>
</evidence>
<feature type="transmembrane region" description="Helical" evidence="7">
    <location>
        <begin position="60"/>
        <end position="80"/>
    </location>
</feature>
<feature type="transmembrane region" description="Helical" evidence="7">
    <location>
        <begin position="101"/>
        <end position="122"/>
    </location>
</feature>
<evidence type="ECO:0000256" key="7">
    <source>
        <dbReference type="RuleBase" id="RU363032"/>
    </source>
</evidence>
<dbReference type="Proteomes" id="UP000186914">
    <property type="component" value="Unassembled WGS sequence"/>
</dbReference>
<dbReference type="RefSeq" id="WP_076430906.1">
    <property type="nucleotide sequence ID" value="NZ_FTNO01000002.1"/>
</dbReference>
<dbReference type="GO" id="GO:0055085">
    <property type="term" value="P:transmembrane transport"/>
    <property type="evidence" value="ECO:0007669"/>
    <property type="project" value="InterPro"/>
</dbReference>
<feature type="transmembrane region" description="Helical" evidence="7">
    <location>
        <begin position="372"/>
        <end position="389"/>
    </location>
</feature>
<keyword evidence="2 7" id="KW-0813">Transport</keyword>
<keyword evidence="4 7" id="KW-0812">Transmembrane</keyword>
<feature type="transmembrane region" description="Helical" evidence="7">
    <location>
        <begin position="316"/>
        <end position="337"/>
    </location>
</feature>
<dbReference type="Pfam" id="PF00528">
    <property type="entry name" value="BPD_transp_1"/>
    <property type="match status" value="1"/>
</dbReference>
<name>A0A1N7C3X0_9EURY</name>
<evidence type="ECO:0000256" key="5">
    <source>
        <dbReference type="ARBA" id="ARBA00022989"/>
    </source>
</evidence>
<feature type="domain" description="ABC transmembrane type-1" evidence="8">
    <location>
        <begin position="199"/>
        <end position="386"/>
    </location>
</feature>
<feature type="transmembrane region" description="Helical" evidence="7">
    <location>
        <begin position="244"/>
        <end position="268"/>
    </location>
</feature>
<dbReference type="InterPro" id="IPR000515">
    <property type="entry name" value="MetI-like"/>
</dbReference>